<proteinExistence type="predicted"/>
<organism evidence="1 2">
    <name type="scientific">Croceitalea dokdonensis DOKDO 023</name>
    <dbReference type="NCBI Taxonomy" id="1300341"/>
    <lineage>
        <taxon>Bacteria</taxon>
        <taxon>Pseudomonadati</taxon>
        <taxon>Bacteroidota</taxon>
        <taxon>Flavobacteriia</taxon>
        <taxon>Flavobacteriales</taxon>
        <taxon>Flavobacteriaceae</taxon>
        <taxon>Croceitalea</taxon>
    </lineage>
</organism>
<protein>
    <submittedName>
        <fullName evidence="1">Uncharacterized protein</fullName>
    </submittedName>
</protein>
<comment type="caution">
    <text evidence="1">The sequence shown here is derived from an EMBL/GenBank/DDBJ whole genome shotgun (WGS) entry which is preliminary data.</text>
</comment>
<keyword evidence="2" id="KW-1185">Reference proteome</keyword>
<dbReference type="EMBL" id="LDJX01000007">
    <property type="protein sequence ID" value="KPM30644.1"/>
    <property type="molecule type" value="Genomic_DNA"/>
</dbReference>
<gene>
    <name evidence="1" type="ORF">I595_3140</name>
</gene>
<accession>A0A0N8H3I2</accession>
<sequence>MNYIDELRCNVVKDKVIVVKRKKRGKNFFFIYIRFEAVC</sequence>
<reference evidence="1 2" key="1">
    <citation type="submission" date="2015-09" db="EMBL/GenBank/DDBJ databases">
        <title>Genome sequence of the marine flavobacterium Croceitalea dokdonensis DOKDO 023 that contains proton- and sodium-pumping rhodopsins.</title>
        <authorList>
            <person name="Kwon S.-K."/>
            <person name="Lee H.K."/>
            <person name="Kwak M.-J."/>
            <person name="Kim J.F."/>
        </authorList>
    </citation>
    <scope>NUCLEOTIDE SEQUENCE [LARGE SCALE GENOMIC DNA]</scope>
    <source>
        <strain evidence="1 2">DOKDO 023</strain>
    </source>
</reference>
<evidence type="ECO:0000313" key="1">
    <source>
        <dbReference type="EMBL" id="KPM30644.1"/>
    </source>
</evidence>
<name>A0A0N8H3I2_9FLAO</name>
<dbReference type="AlphaFoldDB" id="A0A0N8H3I2"/>
<dbReference type="Proteomes" id="UP000050280">
    <property type="component" value="Unassembled WGS sequence"/>
</dbReference>
<evidence type="ECO:0000313" key="2">
    <source>
        <dbReference type="Proteomes" id="UP000050280"/>
    </source>
</evidence>